<feature type="transmembrane region" description="Helical" evidence="1">
    <location>
        <begin position="86"/>
        <end position="107"/>
    </location>
</feature>
<dbReference type="EMBL" id="AP022620">
    <property type="protein sequence ID" value="BBZ77961.1"/>
    <property type="molecule type" value="Genomic_DNA"/>
</dbReference>
<proteinExistence type="predicted"/>
<sequence length="119" mass="12546">MTAGATSQTTTRILCAVGALAALVLAFFMSSDLYMIGFPDGHLTDYDKASLTSKQVLERVQFGFSALFVLLALVPIGGRARLTACLVTLGVSILLAVTYWAGVPWYFGTHLGLDNGIGG</sequence>
<organism evidence="2 3">
    <name type="scientific">Mycolicibacterium anyangense</name>
    <dbReference type="NCBI Taxonomy" id="1431246"/>
    <lineage>
        <taxon>Bacteria</taxon>
        <taxon>Bacillati</taxon>
        <taxon>Actinomycetota</taxon>
        <taxon>Actinomycetes</taxon>
        <taxon>Mycobacteriales</taxon>
        <taxon>Mycobacteriaceae</taxon>
        <taxon>Mycolicibacterium</taxon>
    </lineage>
</organism>
<protein>
    <recommendedName>
        <fullName evidence="4">DUF998 domain-containing protein</fullName>
    </recommendedName>
</protein>
<dbReference type="Proteomes" id="UP000467249">
    <property type="component" value="Chromosome"/>
</dbReference>
<name>A0A6N4WFI4_9MYCO</name>
<feature type="transmembrane region" description="Helical" evidence="1">
    <location>
        <begin position="56"/>
        <end position="74"/>
    </location>
</feature>
<dbReference type="AlphaFoldDB" id="A0A6N4WFI4"/>
<reference evidence="2 3" key="1">
    <citation type="journal article" date="2019" name="Emerg. Microbes Infect.">
        <title>Comprehensive subspecies identification of 175 nontuberculous mycobacteria species based on 7547 genomic profiles.</title>
        <authorList>
            <person name="Matsumoto Y."/>
            <person name="Kinjo T."/>
            <person name="Motooka D."/>
            <person name="Nabeya D."/>
            <person name="Jung N."/>
            <person name="Uechi K."/>
            <person name="Horii T."/>
            <person name="Iida T."/>
            <person name="Fujita J."/>
            <person name="Nakamura S."/>
        </authorList>
    </citation>
    <scope>NUCLEOTIDE SEQUENCE [LARGE SCALE GENOMIC DNA]</scope>
    <source>
        <strain evidence="2 3">JCM 30275</strain>
    </source>
</reference>
<keyword evidence="1" id="KW-0812">Transmembrane</keyword>
<dbReference type="KEGG" id="many:MANY_32980"/>
<keyword evidence="3" id="KW-1185">Reference proteome</keyword>
<dbReference type="RefSeq" id="WP_163805196.1">
    <property type="nucleotide sequence ID" value="NZ_AP022620.1"/>
</dbReference>
<keyword evidence="1" id="KW-0472">Membrane</keyword>
<accession>A0A6N4WFI4</accession>
<keyword evidence="1" id="KW-1133">Transmembrane helix</keyword>
<evidence type="ECO:0000313" key="2">
    <source>
        <dbReference type="EMBL" id="BBZ77961.1"/>
    </source>
</evidence>
<evidence type="ECO:0000256" key="1">
    <source>
        <dbReference type="SAM" id="Phobius"/>
    </source>
</evidence>
<evidence type="ECO:0000313" key="3">
    <source>
        <dbReference type="Proteomes" id="UP000467249"/>
    </source>
</evidence>
<evidence type="ECO:0008006" key="4">
    <source>
        <dbReference type="Google" id="ProtNLM"/>
    </source>
</evidence>
<feature type="transmembrane region" description="Helical" evidence="1">
    <location>
        <begin position="12"/>
        <end position="36"/>
    </location>
</feature>
<gene>
    <name evidence="2" type="ORF">MANY_32980</name>
</gene>